<organism evidence="7 8">
    <name type="scientific">Tortispora caseinolytica NRRL Y-17796</name>
    <dbReference type="NCBI Taxonomy" id="767744"/>
    <lineage>
        <taxon>Eukaryota</taxon>
        <taxon>Fungi</taxon>
        <taxon>Dikarya</taxon>
        <taxon>Ascomycota</taxon>
        <taxon>Saccharomycotina</taxon>
        <taxon>Trigonopsidomycetes</taxon>
        <taxon>Trigonopsidales</taxon>
        <taxon>Trigonopsidaceae</taxon>
        <taxon>Tortispora</taxon>
    </lineage>
</organism>
<dbReference type="InterPro" id="IPR020845">
    <property type="entry name" value="AMP-binding_CS"/>
</dbReference>
<dbReference type="Gene3D" id="3.30.300.30">
    <property type="match status" value="1"/>
</dbReference>
<keyword evidence="3" id="KW-0547">Nucleotide-binding</keyword>
<evidence type="ECO:0000256" key="1">
    <source>
        <dbReference type="ARBA" id="ARBA00006432"/>
    </source>
</evidence>
<feature type="domain" description="AMP-dependent synthetase/ligase" evidence="5">
    <location>
        <begin position="101"/>
        <end position="477"/>
    </location>
</feature>
<gene>
    <name evidence="7" type="ORF">CANCADRAFT_563</name>
</gene>
<evidence type="ECO:0000259" key="5">
    <source>
        <dbReference type="Pfam" id="PF00501"/>
    </source>
</evidence>
<dbReference type="PANTHER" id="PTHR42921">
    <property type="entry name" value="ACETOACETYL-COA SYNTHETASE"/>
    <property type="match status" value="1"/>
</dbReference>
<reference evidence="8" key="1">
    <citation type="submission" date="2016-02" db="EMBL/GenBank/DDBJ databases">
        <title>Comparative genomics of biotechnologically important yeasts.</title>
        <authorList>
            <consortium name="DOE Joint Genome Institute"/>
            <person name="Riley R."/>
            <person name="Haridas S."/>
            <person name="Wolfe K.H."/>
            <person name="Lopes M.R."/>
            <person name="Hittinger C.T."/>
            <person name="Goker M."/>
            <person name="Salamov A."/>
            <person name="Wisecaver J."/>
            <person name="Long T.M."/>
            <person name="Aerts A.L."/>
            <person name="Barry K."/>
            <person name="Choi C."/>
            <person name="Clum A."/>
            <person name="Coughlan A.Y."/>
            <person name="Deshpande S."/>
            <person name="Douglass A.P."/>
            <person name="Hanson S.J."/>
            <person name="Klenk H.-P."/>
            <person name="Labutti K."/>
            <person name="Lapidus A."/>
            <person name="Lindquist E."/>
            <person name="Lipzen A."/>
            <person name="Meier-Kolthoff J.P."/>
            <person name="Ohm R.A."/>
            <person name="Otillar R.P."/>
            <person name="Pangilinan J."/>
            <person name="Peng Y."/>
            <person name="Rokas A."/>
            <person name="Rosa C.A."/>
            <person name="Scheuner C."/>
            <person name="Sibirny A.A."/>
            <person name="Slot J.C."/>
            <person name="Stielow J.B."/>
            <person name="Sun H."/>
            <person name="Kurtzman C.P."/>
            <person name="Blackwell M."/>
            <person name="Jeffries T.W."/>
            <person name="Grigoriev I.V."/>
        </authorList>
    </citation>
    <scope>NUCLEOTIDE SEQUENCE [LARGE SCALE GENOMIC DNA]</scope>
    <source>
        <strain evidence="8">NRRL Y-17796</strain>
    </source>
</reference>
<dbReference type="OrthoDB" id="10253869at2759"/>
<dbReference type="PROSITE" id="PS00455">
    <property type="entry name" value="AMP_BINDING"/>
    <property type="match status" value="1"/>
</dbReference>
<dbReference type="InterPro" id="IPR032387">
    <property type="entry name" value="ACAS_N"/>
</dbReference>
<dbReference type="Pfam" id="PF00501">
    <property type="entry name" value="AMP-binding"/>
    <property type="match status" value="1"/>
</dbReference>
<feature type="domain" description="Acetyl-coenzyme A synthetase N-terminal" evidence="6">
    <location>
        <begin position="34"/>
        <end position="92"/>
    </location>
</feature>
<proteinExistence type="inferred from homology"/>
<dbReference type="PANTHER" id="PTHR42921:SF1">
    <property type="entry name" value="ACETOACETYL-COA SYNTHETASE"/>
    <property type="match status" value="1"/>
</dbReference>
<dbReference type="Pfam" id="PF16177">
    <property type="entry name" value="ACAS_N"/>
    <property type="match status" value="1"/>
</dbReference>
<evidence type="ECO:0000313" key="8">
    <source>
        <dbReference type="Proteomes" id="UP000095023"/>
    </source>
</evidence>
<dbReference type="NCBIfam" id="NF002937">
    <property type="entry name" value="PRK03584.1"/>
    <property type="match status" value="1"/>
</dbReference>
<dbReference type="InterPro" id="IPR045851">
    <property type="entry name" value="AMP-bd_C_sf"/>
</dbReference>
<evidence type="ECO:0000256" key="2">
    <source>
        <dbReference type="ARBA" id="ARBA00022598"/>
    </source>
</evidence>
<accession>A0A1E4TJY3</accession>
<dbReference type="InterPro" id="IPR042099">
    <property type="entry name" value="ANL_N_sf"/>
</dbReference>
<evidence type="ECO:0000313" key="7">
    <source>
        <dbReference type="EMBL" id="ODV91978.1"/>
    </source>
</evidence>
<evidence type="ECO:0000259" key="6">
    <source>
        <dbReference type="Pfam" id="PF16177"/>
    </source>
</evidence>
<dbReference type="GO" id="GO:0006629">
    <property type="term" value="P:lipid metabolic process"/>
    <property type="evidence" value="ECO:0007669"/>
    <property type="project" value="InterPro"/>
</dbReference>
<dbReference type="GO" id="GO:0030729">
    <property type="term" value="F:acetoacetate-CoA ligase activity"/>
    <property type="evidence" value="ECO:0007669"/>
    <property type="project" value="InterPro"/>
</dbReference>
<keyword evidence="8" id="KW-1185">Reference proteome</keyword>
<comment type="similarity">
    <text evidence="1">Belongs to the ATP-dependent AMP-binding enzyme family.</text>
</comment>
<dbReference type="InterPro" id="IPR005914">
    <property type="entry name" value="Acac_CoA_synth"/>
</dbReference>
<evidence type="ECO:0000256" key="4">
    <source>
        <dbReference type="ARBA" id="ARBA00022840"/>
    </source>
</evidence>
<evidence type="ECO:0000256" key="3">
    <source>
        <dbReference type="ARBA" id="ARBA00022741"/>
    </source>
</evidence>
<dbReference type="SUPFAM" id="SSF56801">
    <property type="entry name" value="Acetyl-CoA synthetase-like"/>
    <property type="match status" value="1"/>
</dbReference>
<keyword evidence="4" id="KW-0067">ATP-binding</keyword>
<evidence type="ECO:0008006" key="9">
    <source>
        <dbReference type="Google" id="ProtNLM"/>
    </source>
</evidence>
<sequence length="663" mass="73747">MSSELWTPPAPERTQCYKFMKLVSEKYGVPLASYFDLHSWSIDNVAQFWEEVWYFTNIVASEPFTKVIESADPPLYPRKEWFAGARLNYAQNLLYPVPAPDPDTVAVYEANEAGRRPISWSQLRYDVQVAASAFRAIGLQTGDRVAAFVNNNYSTLVSILAVSSIGAIWSSTSSEIGAISVIDRFSQINPKILIADIGAVYNGKLHNTTDRVAEITAALTSLVHVILVPQSTATVSLADVPHSSAKVWTYDEFIKSTAPVDLVFEQLPFDHPLFILYSSGTTGKPKCIVHGQGGTLLQHKKEHQIHLDLGLNQVFFQYTTCSWMMWQWLISGLASGATIVLYDGSPFVPDGPETLWKLADELKVEVFGTSAKYLTVLEQRGVFPKNNFKLEKLRAITSTGSVLPPSTYDYVYKAFPPLLLASITGGTDILSLFGAPSFMLPVHRGEIQCAGLAMAMEVWDDSGKPAAPNAPGDLVCTKAFPVMPVMFWNDESGERYKASYFETFPGVWHHGDYLKQNPETKGFHMLGRSDGVLKPSGVRFGSSEIYNIIEKFFNKEVEDSLCIGRRRETDDDESVLLFLKMQPGLSFTDDLANRIRATIREDLSARHVPAVITDTPDIPMTPNGKKIETLVKKIVSGYEPKVAGNSVANEECLQWYRDWAKTN</sequence>
<dbReference type="EMBL" id="KV453841">
    <property type="protein sequence ID" value="ODV91978.1"/>
    <property type="molecule type" value="Genomic_DNA"/>
</dbReference>
<dbReference type="Gene3D" id="3.40.50.12780">
    <property type="entry name" value="N-terminal domain of ligase-like"/>
    <property type="match status" value="1"/>
</dbReference>
<protein>
    <recommendedName>
        <fullName evidence="9">AMP-dependent synthetase/ligase domain-containing protein</fullName>
    </recommendedName>
</protein>
<dbReference type="AlphaFoldDB" id="A0A1E4TJY3"/>
<dbReference type="Proteomes" id="UP000095023">
    <property type="component" value="Unassembled WGS sequence"/>
</dbReference>
<dbReference type="NCBIfam" id="TIGR01217">
    <property type="entry name" value="ac_ac_CoA_syn"/>
    <property type="match status" value="1"/>
</dbReference>
<dbReference type="InterPro" id="IPR000873">
    <property type="entry name" value="AMP-dep_synth/lig_dom"/>
</dbReference>
<name>A0A1E4TJY3_9ASCO</name>
<keyword evidence="2" id="KW-0436">Ligase</keyword>
<dbReference type="GO" id="GO:0005524">
    <property type="term" value="F:ATP binding"/>
    <property type="evidence" value="ECO:0007669"/>
    <property type="project" value="UniProtKB-KW"/>
</dbReference>